<feature type="compositionally biased region" description="Acidic residues" evidence="9">
    <location>
        <begin position="1"/>
        <end position="12"/>
    </location>
</feature>
<evidence type="ECO:0000256" key="4">
    <source>
        <dbReference type="ARBA" id="ARBA00022838"/>
    </source>
</evidence>
<dbReference type="GO" id="GO:0007059">
    <property type="term" value="P:chromosome segregation"/>
    <property type="evidence" value="ECO:0007669"/>
    <property type="project" value="TreeGrafter"/>
</dbReference>
<evidence type="ECO:0000313" key="11">
    <source>
        <dbReference type="EMBL" id="TVY41726.1"/>
    </source>
</evidence>
<feature type="domain" description="Centromere protein H C-terminal" evidence="10">
    <location>
        <begin position="31"/>
        <end position="233"/>
    </location>
</feature>
<evidence type="ECO:0000256" key="6">
    <source>
        <dbReference type="ARBA" id="ARBA00023328"/>
    </source>
</evidence>
<keyword evidence="5" id="KW-0539">Nucleus</keyword>
<evidence type="ECO:0000259" key="10">
    <source>
        <dbReference type="Pfam" id="PF05837"/>
    </source>
</evidence>
<dbReference type="PANTHER" id="PTHR48122:SF1">
    <property type="entry name" value="CENTROMERE PROTEIN H"/>
    <property type="match status" value="1"/>
</dbReference>
<evidence type="ECO:0000256" key="9">
    <source>
        <dbReference type="SAM" id="MobiDB-lite"/>
    </source>
</evidence>
<dbReference type="PANTHER" id="PTHR48122">
    <property type="entry name" value="CENTROMERE PROTEIN H"/>
    <property type="match status" value="1"/>
</dbReference>
<name>A0A8H8RW42_9HELO</name>
<dbReference type="Pfam" id="PF05837">
    <property type="entry name" value="CENP-H"/>
    <property type="match status" value="1"/>
</dbReference>
<dbReference type="GO" id="GO:0043515">
    <property type="term" value="F:kinetochore binding"/>
    <property type="evidence" value="ECO:0007669"/>
    <property type="project" value="TreeGrafter"/>
</dbReference>
<evidence type="ECO:0000256" key="3">
    <source>
        <dbReference type="ARBA" id="ARBA00022454"/>
    </source>
</evidence>
<evidence type="ECO:0000256" key="8">
    <source>
        <dbReference type="SAM" id="Coils"/>
    </source>
</evidence>
<evidence type="ECO:0000256" key="1">
    <source>
        <dbReference type="ARBA" id="ARBA00004123"/>
    </source>
</evidence>
<dbReference type="OrthoDB" id="2274804at2759"/>
<protein>
    <recommendedName>
        <fullName evidence="10">Centromere protein H C-terminal domain-containing protein</fullName>
    </recommendedName>
</protein>
<accession>A0A8H8RW42</accession>
<keyword evidence="8" id="KW-0175">Coiled coil</keyword>
<evidence type="ECO:0000313" key="12">
    <source>
        <dbReference type="Proteomes" id="UP000462212"/>
    </source>
</evidence>
<dbReference type="Proteomes" id="UP000462212">
    <property type="component" value="Unassembled WGS sequence"/>
</dbReference>
<evidence type="ECO:0000256" key="7">
    <source>
        <dbReference type="ARBA" id="ARBA00025735"/>
    </source>
</evidence>
<sequence length="238" mass="26311">MARDDLAEEMDGVEITTSEPKQPLFTEQERRILEMYDRLEELQLEIALLKARGVLSQDEPMEASEGDIKKAQQELLKAKAAYQVRNNIIEGVLVANPILKAVHAGINASPAEQDLLPLIEHRDKLSVVLNGFSAKVSSTRSELMKVESEHAIKARENAGLSSRMLALAEEANTQKKEDITDSKLRLQLDQLEGDVKTSRQRWRIMKGTASGTIVGSGVDWARDPKLLGIVLDDDGAEG</sequence>
<evidence type="ECO:0000256" key="2">
    <source>
        <dbReference type="ARBA" id="ARBA00004629"/>
    </source>
</evidence>
<evidence type="ECO:0000256" key="5">
    <source>
        <dbReference type="ARBA" id="ARBA00023242"/>
    </source>
</evidence>
<feature type="region of interest" description="Disordered" evidence="9">
    <location>
        <begin position="1"/>
        <end position="21"/>
    </location>
</feature>
<dbReference type="GO" id="GO:0000776">
    <property type="term" value="C:kinetochore"/>
    <property type="evidence" value="ECO:0007669"/>
    <property type="project" value="UniProtKB-KW"/>
</dbReference>
<keyword evidence="12" id="KW-1185">Reference proteome</keyword>
<organism evidence="11 12">
    <name type="scientific">Lachnellula subtilissima</name>
    <dbReference type="NCBI Taxonomy" id="602034"/>
    <lineage>
        <taxon>Eukaryota</taxon>
        <taxon>Fungi</taxon>
        <taxon>Dikarya</taxon>
        <taxon>Ascomycota</taxon>
        <taxon>Pezizomycotina</taxon>
        <taxon>Leotiomycetes</taxon>
        <taxon>Helotiales</taxon>
        <taxon>Lachnaceae</taxon>
        <taxon>Lachnellula</taxon>
    </lineage>
</organism>
<proteinExistence type="inferred from homology"/>
<dbReference type="InterPro" id="IPR040034">
    <property type="entry name" value="CENP-H"/>
</dbReference>
<dbReference type="GO" id="GO:0007052">
    <property type="term" value="P:mitotic spindle organization"/>
    <property type="evidence" value="ECO:0007669"/>
    <property type="project" value="TreeGrafter"/>
</dbReference>
<gene>
    <name evidence="11" type="ORF">LSUB1_G001654</name>
</gene>
<dbReference type="EMBL" id="QGMJ01000125">
    <property type="protein sequence ID" value="TVY41726.1"/>
    <property type="molecule type" value="Genomic_DNA"/>
</dbReference>
<reference evidence="11 12" key="1">
    <citation type="submission" date="2018-05" db="EMBL/GenBank/DDBJ databases">
        <title>Genome sequencing and assembly of the regulated plant pathogen Lachnellula willkommii and related sister species for the development of diagnostic species identification markers.</title>
        <authorList>
            <person name="Giroux E."/>
            <person name="Bilodeau G."/>
        </authorList>
    </citation>
    <scope>NUCLEOTIDE SEQUENCE [LARGE SCALE GENOMIC DNA]</scope>
    <source>
        <strain evidence="11 12">CBS 197.66</strain>
    </source>
</reference>
<comment type="subcellular location">
    <subcellularLocation>
        <location evidence="2">Chromosome</location>
        <location evidence="2">Centromere</location>
        <location evidence="2">Kinetochore</location>
    </subcellularLocation>
    <subcellularLocation>
        <location evidence="1">Nucleus</location>
    </subcellularLocation>
</comment>
<keyword evidence="6" id="KW-0137">Centromere</keyword>
<dbReference type="GO" id="GO:0051382">
    <property type="term" value="P:kinetochore assembly"/>
    <property type="evidence" value="ECO:0007669"/>
    <property type="project" value="InterPro"/>
</dbReference>
<dbReference type="InterPro" id="IPR008426">
    <property type="entry name" value="CENP-H_C"/>
</dbReference>
<dbReference type="AlphaFoldDB" id="A0A8H8RW42"/>
<dbReference type="GO" id="GO:0005634">
    <property type="term" value="C:nucleus"/>
    <property type="evidence" value="ECO:0007669"/>
    <property type="project" value="UniProtKB-SubCell"/>
</dbReference>
<comment type="caution">
    <text evidence="11">The sequence shown here is derived from an EMBL/GenBank/DDBJ whole genome shotgun (WGS) entry which is preliminary data.</text>
</comment>
<keyword evidence="4" id="KW-0995">Kinetochore</keyword>
<comment type="similarity">
    <text evidence="7">Belongs to the CENP-H/MCM16 family.</text>
</comment>
<keyword evidence="3" id="KW-0158">Chromosome</keyword>
<feature type="coiled-coil region" evidence="8">
    <location>
        <begin position="25"/>
        <end position="81"/>
    </location>
</feature>